<keyword evidence="3" id="KW-1185">Reference proteome</keyword>
<comment type="caution">
    <text evidence="2">The sequence shown here is derived from an EMBL/GenBank/DDBJ whole genome shotgun (WGS) entry which is preliminary data.</text>
</comment>
<dbReference type="Pfam" id="PF13320">
    <property type="entry name" value="GH123_cat"/>
    <property type="match status" value="1"/>
</dbReference>
<accession>A0A940SVW5</accession>
<protein>
    <submittedName>
        <fullName evidence="2">DUF4091 domain-containing protein</fullName>
    </submittedName>
</protein>
<organism evidence="2 3">
    <name type="scientific">Vagococcus allomyrinae</name>
    <dbReference type="NCBI Taxonomy" id="2794353"/>
    <lineage>
        <taxon>Bacteria</taxon>
        <taxon>Bacillati</taxon>
        <taxon>Bacillota</taxon>
        <taxon>Bacilli</taxon>
        <taxon>Lactobacillales</taxon>
        <taxon>Enterococcaceae</taxon>
        <taxon>Vagococcus</taxon>
    </lineage>
</organism>
<dbReference type="InterPro" id="IPR025150">
    <property type="entry name" value="GH123_cat"/>
</dbReference>
<name>A0A940SVW5_9ENTE</name>
<sequence length="551" mass="62657">MKLVCLSSFEKVFYSGPTSEIETLEGTALLGEKYAIQFAFQGEEEYRYHLALSQEIEAKVFEVKQIPAKTPIKEVYDEQILTGVPGYFPDLLQPVDTQGTVSGTALQWHSLWVELSTERPLKSAEVDVCLTLVSDEEEMSATFTLGIIPTSLPQQTLIHTEWLHTDCLAAYYELEVFEERYWQLVEAYITFGVEHGQNMVLTPLFTPPLDMPVGGERPTVQLVGVTYQDGRYAFDFQLLDRWSAICRQAGVKYLEFSHLYTQWGAAAAPKIIGKRQGESGLLFGWQTSSTGEAYQDFLAQLIPELLQWVEDNGWQEAVYFHLSDEPAKEHLATYRQLSEQLKKQLRGASVIDALSNYAFYQEGLVDIPVVATDHLEPFIAHQATPLWAYYCNAQKMAVSNRFFDMPSARNRIIGYQLFQYGISGFLHWGYNFWYSQYSRQLINPFEVTDAAGAFPSGDAFLVYPGAEGPLPSLRLKVFHYALQDQRALAKLAALTSLTEVQAWLSQEAGQLTFANYPTEARWQLLTREKINGQISRWIKEKAECHLERVPE</sequence>
<reference evidence="2" key="1">
    <citation type="submission" date="2020-12" db="EMBL/GenBank/DDBJ databases">
        <title>Vagococcus allomyrinae sp. nov. and Enterococcus lavae sp. nov., isolated from the larvae of Allomyrina dichotoma.</title>
        <authorList>
            <person name="Lee S.D."/>
        </authorList>
    </citation>
    <scope>NUCLEOTIDE SEQUENCE</scope>
    <source>
        <strain evidence="2">BWB3-3</strain>
    </source>
</reference>
<dbReference type="RefSeq" id="WP_209530150.1">
    <property type="nucleotide sequence ID" value="NZ_JAEEGA010000011.1"/>
</dbReference>
<dbReference type="Proteomes" id="UP000674938">
    <property type="component" value="Unassembled WGS sequence"/>
</dbReference>
<feature type="domain" description="Glycoside hydrolase 123 catalytic" evidence="1">
    <location>
        <begin position="162"/>
        <end position="489"/>
    </location>
</feature>
<dbReference type="AlphaFoldDB" id="A0A940SVW5"/>
<evidence type="ECO:0000259" key="1">
    <source>
        <dbReference type="Pfam" id="PF13320"/>
    </source>
</evidence>
<dbReference type="EMBL" id="JAEEGA010000011">
    <property type="protein sequence ID" value="MBP1042720.1"/>
    <property type="molecule type" value="Genomic_DNA"/>
</dbReference>
<gene>
    <name evidence="2" type="ORF">I6N95_17015</name>
</gene>
<evidence type="ECO:0000313" key="3">
    <source>
        <dbReference type="Proteomes" id="UP000674938"/>
    </source>
</evidence>
<evidence type="ECO:0000313" key="2">
    <source>
        <dbReference type="EMBL" id="MBP1042720.1"/>
    </source>
</evidence>
<proteinExistence type="predicted"/>